<dbReference type="RefSeq" id="WP_310370053.1">
    <property type="nucleotide sequence ID" value="NZ_JAVDYB010000001.1"/>
</dbReference>
<comment type="caution">
    <text evidence="1">The sequence shown here is derived from an EMBL/GenBank/DDBJ whole genome shotgun (WGS) entry which is preliminary data.</text>
</comment>
<protein>
    <recommendedName>
        <fullName evidence="3">DUF2786 domain-containing protein</fullName>
    </recommendedName>
</protein>
<evidence type="ECO:0008006" key="3">
    <source>
        <dbReference type="Google" id="ProtNLM"/>
    </source>
</evidence>
<sequence>MSKYSAAKWEATITALLAMSEDPALTDEHRQECAAKAAQLMTRHGLTAAQQHTTPESADLWPYAVDGADHFGAARARAAAAIATAMGCRAAVQTNPTPAPCMVAIVGVPADLDALRTLLPPVMRQANLAAASAAARGNRDPRYLAGFLTGYGTAVAERITTRRSKTTEEMPGAAVVLAARATAVDDLYAARITPHSRAVRVAADDPAGRAAGYTAGRTADLGDARIDTTD</sequence>
<dbReference type="Proteomes" id="UP001183643">
    <property type="component" value="Unassembled WGS sequence"/>
</dbReference>
<proteinExistence type="predicted"/>
<reference evidence="1" key="1">
    <citation type="submission" date="2023-07" db="EMBL/GenBank/DDBJ databases">
        <title>Sequencing the genomes of 1000 actinobacteria strains.</title>
        <authorList>
            <person name="Klenk H.-P."/>
        </authorList>
    </citation>
    <scope>NUCLEOTIDE SEQUENCE</scope>
    <source>
        <strain evidence="1">DSM 44707</strain>
    </source>
</reference>
<gene>
    <name evidence="1" type="ORF">J2S41_004419</name>
</gene>
<dbReference type="EMBL" id="JAVDYB010000001">
    <property type="protein sequence ID" value="MDR7277641.1"/>
    <property type="molecule type" value="Genomic_DNA"/>
</dbReference>
<accession>A0AAE3YTK6</accession>
<name>A0AAE3YTK6_9ACTN</name>
<dbReference type="AlphaFoldDB" id="A0AAE3YTK6"/>
<evidence type="ECO:0000313" key="1">
    <source>
        <dbReference type="EMBL" id="MDR7277641.1"/>
    </source>
</evidence>
<keyword evidence="2" id="KW-1185">Reference proteome</keyword>
<evidence type="ECO:0000313" key="2">
    <source>
        <dbReference type="Proteomes" id="UP001183643"/>
    </source>
</evidence>
<organism evidence="1 2">
    <name type="scientific">Catenuloplanes atrovinosus</name>
    <dbReference type="NCBI Taxonomy" id="137266"/>
    <lineage>
        <taxon>Bacteria</taxon>
        <taxon>Bacillati</taxon>
        <taxon>Actinomycetota</taxon>
        <taxon>Actinomycetes</taxon>
        <taxon>Micromonosporales</taxon>
        <taxon>Micromonosporaceae</taxon>
        <taxon>Catenuloplanes</taxon>
    </lineage>
</organism>